<dbReference type="AlphaFoldDB" id="A0A166K704"/>
<evidence type="ECO:0000313" key="2">
    <source>
        <dbReference type="Proteomes" id="UP000076555"/>
    </source>
</evidence>
<protein>
    <recommendedName>
        <fullName evidence="3">DUF4435 domain-containing protein</fullName>
    </recommendedName>
</protein>
<proteinExistence type="predicted"/>
<sequence length="183" mass="20901">MTLAYMIAECETDIEILQKLLPKNLIEDIQFIAGEGSYRARSLATSLLATRKIPVALVIDADTDNESQVFEKQGLINYVLNQASFGIPFQLFLAVPQLEILLLQDKSLIEKIAQRKFNDLEWQFAQSKPKEFLETVLGKEQSINERIFSNINEQEINILRQHPLIQDMIVFLSSLTSDVMITQ</sequence>
<dbReference type="OrthoDB" id="529338at2"/>
<name>A0A166K704_NODSP</name>
<comment type="caution">
    <text evidence="1">The sequence shown here is derived from an EMBL/GenBank/DDBJ whole genome shotgun (WGS) entry which is preliminary data.</text>
</comment>
<accession>A0A166K704</accession>
<organism evidence="1 2">
    <name type="scientific">Nodularia spumigena CENA596</name>
    <dbReference type="NCBI Taxonomy" id="1819295"/>
    <lineage>
        <taxon>Bacteria</taxon>
        <taxon>Bacillati</taxon>
        <taxon>Cyanobacteriota</taxon>
        <taxon>Cyanophyceae</taxon>
        <taxon>Nostocales</taxon>
        <taxon>Nodulariaceae</taxon>
        <taxon>Nodularia</taxon>
    </lineage>
</organism>
<evidence type="ECO:0000313" key="1">
    <source>
        <dbReference type="EMBL" id="KZL50666.1"/>
    </source>
</evidence>
<reference evidence="1 2" key="1">
    <citation type="submission" date="2016-04" db="EMBL/GenBank/DDBJ databases">
        <title>Draft Genome Assembly of the Bloom-forming Cyanobacterium Nodularia spumigena Strain CENA596 in Shrimp Production Ponds.</title>
        <authorList>
            <person name="Popin R.V."/>
            <person name="Rigonato J."/>
            <person name="Abreu V.A."/>
            <person name="Andreote A.P."/>
            <person name="Silveira S.B."/>
            <person name="Odebrecht C."/>
            <person name="Fiore M.F."/>
        </authorList>
    </citation>
    <scope>NUCLEOTIDE SEQUENCE [LARGE SCALE GENOMIC DNA]</scope>
    <source>
        <strain evidence="1 2">CENA596</strain>
    </source>
</reference>
<dbReference type="Proteomes" id="UP000076555">
    <property type="component" value="Unassembled WGS sequence"/>
</dbReference>
<dbReference type="EMBL" id="LWAJ01000072">
    <property type="protein sequence ID" value="KZL50666.1"/>
    <property type="molecule type" value="Genomic_DNA"/>
</dbReference>
<gene>
    <name evidence="1" type="ORF">A2T98_06350</name>
</gene>
<dbReference type="RefSeq" id="WP_063872037.1">
    <property type="nucleotide sequence ID" value="NZ_CAWMRI010000072.1"/>
</dbReference>
<evidence type="ECO:0008006" key="3">
    <source>
        <dbReference type="Google" id="ProtNLM"/>
    </source>
</evidence>